<name>D6SLK1_9BACT</name>
<organism evidence="2 3">
    <name type="scientific">Desulfonatronospira thiodismutans ASO3-1</name>
    <dbReference type="NCBI Taxonomy" id="555779"/>
    <lineage>
        <taxon>Bacteria</taxon>
        <taxon>Pseudomonadati</taxon>
        <taxon>Thermodesulfobacteriota</taxon>
        <taxon>Desulfovibrionia</taxon>
        <taxon>Desulfovibrionales</taxon>
        <taxon>Desulfonatronovibrionaceae</taxon>
        <taxon>Desulfonatronospira</taxon>
    </lineage>
</organism>
<dbReference type="RefSeq" id="WP_008868694.1">
    <property type="nucleotide sequence ID" value="NZ_ACJN02000001.1"/>
</dbReference>
<comment type="caution">
    <text evidence="2">The sequence shown here is derived from an EMBL/GenBank/DDBJ whole genome shotgun (WGS) entry which is preliminary data.</text>
</comment>
<evidence type="ECO:0000313" key="3">
    <source>
        <dbReference type="Proteomes" id="UP000005496"/>
    </source>
</evidence>
<gene>
    <name evidence="2" type="ORF">Dthio_PD2988</name>
</gene>
<dbReference type="EMBL" id="ACJN02000001">
    <property type="protein sequence ID" value="EFI35562.1"/>
    <property type="molecule type" value="Genomic_DNA"/>
</dbReference>
<keyword evidence="3" id="KW-1185">Reference proteome</keyword>
<evidence type="ECO:0000256" key="1">
    <source>
        <dbReference type="SAM" id="Coils"/>
    </source>
</evidence>
<evidence type="ECO:0000313" key="2">
    <source>
        <dbReference type="EMBL" id="EFI35562.1"/>
    </source>
</evidence>
<dbReference type="Proteomes" id="UP000005496">
    <property type="component" value="Unassembled WGS sequence"/>
</dbReference>
<protein>
    <submittedName>
        <fullName evidence="2">Uncharacterized protein</fullName>
    </submittedName>
</protein>
<dbReference type="AlphaFoldDB" id="D6SLK1"/>
<reference evidence="2" key="1">
    <citation type="submission" date="2010-05" db="EMBL/GenBank/DDBJ databases">
        <title>The draft genome of Desulfonatronospira thiodismutans ASO3-1.</title>
        <authorList>
            <consortium name="US DOE Joint Genome Institute (JGI-PGF)"/>
            <person name="Lucas S."/>
            <person name="Copeland A."/>
            <person name="Lapidus A."/>
            <person name="Cheng J.-F."/>
            <person name="Bruce D."/>
            <person name="Goodwin L."/>
            <person name="Pitluck S."/>
            <person name="Chertkov O."/>
            <person name="Brettin T."/>
            <person name="Detter J.C."/>
            <person name="Han C."/>
            <person name="Land M.L."/>
            <person name="Hauser L."/>
            <person name="Kyrpides N."/>
            <person name="Mikhailova N."/>
            <person name="Muyzer G."/>
            <person name="Woyke T."/>
        </authorList>
    </citation>
    <scope>NUCLEOTIDE SEQUENCE [LARGE SCALE GENOMIC DNA]</scope>
    <source>
        <strain evidence="2">ASO3-1</strain>
    </source>
</reference>
<sequence>MTTKGLLSLREIANELKINYNTLISCKNYFEENLQVRNIGRTPKYQAEYADFFRLVFALKDEGYVMPQIVEIIQENQRDKFEPSLAEWVAKWHYELFNERMNEPVIERTDDLTNELMIEPTNELTNEPTNERTDDLMNERTNECTEPDWEVIVSEATSRMENKLSDHRTQLNSTITKLYQVTTELQQAAADLNRRISRLENELNGEAGSEPKLTELDLEELQIQQDNPPAPTRYEHASLEFVKASIQNGKPDRDAVIQWILSEKERDPQVSYGHLAKVLDEAQVPTLSGKTGWCRTTLRNIMVKHKV</sequence>
<dbReference type="OrthoDB" id="5419902at2"/>
<feature type="coiled-coil region" evidence="1">
    <location>
        <begin position="182"/>
        <end position="209"/>
    </location>
</feature>
<proteinExistence type="predicted"/>
<accession>D6SLK1</accession>
<keyword evidence="1" id="KW-0175">Coiled coil</keyword>